<dbReference type="Gene3D" id="3.40.1260.10">
    <property type="entry name" value="DsrEFH-like"/>
    <property type="match status" value="1"/>
</dbReference>
<sequence length="95" mass="10511">MNVLHTLNQSPNDSARHQLVMDYAAAGDGLLLMQDAVVAATLPEFAGLAEARPCYVLKEDLQARGLLNRILAPITVIDYPQFVDLTLQYDKVQAW</sequence>
<dbReference type="NCBIfam" id="TIGR03011">
    <property type="entry name" value="sulf_tusB_dsrH"/>
    <property type="match status" value="1"/>
</dbReference>
<protein>
    <submittedName>
        <fullName evidence="1">tRNA 2-thiouridine synthesizing protein B</fullName>
    </submittedName>
</protein>
<dbReference type="GO" id="GO:1990228">
    <property type="term" value="C:sulfurtransferase complex"/>
    <property type="evidence" value="ECO:0007669"/>
    <property type="project" value="TreeGrafter"/>
</dbReference>
<reference evidence="2" key="1">
    <citation type="submission" date="2016-10" db="EMBL/GenBank/DDBJ databases">
        <authorList>
            <person name="Varghese N."/>
            <person name="Submissions S."/>
        </authorList>
    </citation>
    <scope>NUCLEOTIDE SEQUENCE [LARGE SCALE GENOMIC DNA]</scope>
    <source>
        <strain evidence="2">DSM 23317</strain>
    </source>
</reference>
<dbReference type="PANTHER" id="PTHR37526">
    <property type="entry name" value="PROTEIN TUSB"/>
    <property type="match status" value="1"/>
</dbReference>
<proteinExistence type="predicted"/>
<organism evidence="1 2">
    <name type="scientific">Ferrimonas sediminum</name>
    <dbReference type="NCBI Taxonomy" id="718193"/>
    <lineage>
        <taxon>Bacteria</taxon>
        <taxon>Pseudomonadati</taxon>
        <taxon>Pseudomonadota</taxon>
        <taxon>Gammaproteobacteria</taxon>
        <taxon>Alteromonadales</taxon>
        <taxon>Ferrimonadaceae</taxon>
        <taxon>Ferrimonas</taxon>
    </lineage>
</organism>
<name>A0A1G9BDS0_9GAMM</name>
<dbReference type="AlphaFoldDB" id="A0A1G9BDS0"/>
<dbReference type="Pfam" id="PF04077">
    <property type="entry name" value="DsrH"/>
    <property type="match status" value="1"/>
</dbReference>
<dbReference type="PANTHER" id="PTHR37526:SF1">
    <property type="entry name" value="PROTEIN TUSB"/>
    <property type="match status" value="1"/>
</dbReference>
<evidence type="ECO:0000313" key="1">
    <source>
        <dbReference type="EMBL" id="SDK37637.1"/>
    </source>
</evidence>
<dbReference type="GO" id="GO:0002143">
    <property type="term" value="P:tRNA wobble position uridine thiolation"/>
    <property type="evidence" value="ECO:0007669"/>
    <property type="project" value="InterPro"/>
</dbReference>
<gene>
    <name evidence="1" type="ORF">SAMN04488540_1295</name>
</gene>
<dbReference type="Proteomes" id="UP000199527">
    <property type="component" value="Unassembled WGS sequence"/>
</dbReference>
<dbReference type="SUPFAM" id="SSF75169">
    <property type="entry name" value="DsrEFH-like"/>
    <property type="match status" value="1"/>
</dbReference>
<dbReference type="InterPro" id="IPR007215">
    <property type="entry name" value="Sulphur_relay_TusB/DsrH"/>
</dbReference>
<keyword evidence="2" id="KW-1185">Reference proteome</keyword>
<dbReference type="EMBL" id="FNEM01000029">
    <property type="protein sequence ID" value="SDK37637.1"/>
    <property type="molecule type" value="Genomic_DNA"/>
</dbReference>
<dbReference type="RefSeq" id="WP_176819396.1">
    <property type="nucleotide sequence ID" value="NZ_FNEM01000029.1"/>
</dbReference>
<dbReference type="InterPro" id="IPR027396">
    <property type="entry name" value="DsrEFH-like"/>
</dbReference>
<evidence type="ECO:0000313" key="2">
    <source>
        <dbReference type="Proteomes" id="UP000199527"/>
    </source>
</evidence>
<accession>A0A1G9BDS0</accession>